<dbReference type="Gene3D" id="3.40.33.10">
    <property type="entry name" value="CAP"/>
    <property type="match status" value="1"/>
</dbReference>
<accession>A0A0B1T350</accession>
<dbReference type="CDD" id="cd05380">
    <property type="entry name" value="CAP_euk"/>
    <property type="match status" value="1"/>
</dbReference>
<feature type="signal peptide" evidence="1">
    <location>
        <begin position="1"/>
        <end position="22"/>
    </location>
</feature>
<evidence type="ECO:0000313" key="4">
    <source>
        <dbReference type="Proteomes" id="UP000053660"/>
    </source>
</evidence>
<dbReference type="Pfam" id="PF00188">
    <property type="entry name" value="CAP"/>
    <property type="match status" value="1"/>
</dbReference>
<dbReference type="EMBL" id="KN553705">
    <property type="protein sequence ID" value="KHJ89835.1"/>
    <property type="molecule type" value="Genomic_DNA"/>
</dbReference>
<keyword evidence="1" id="KW-0732">Signal</keyword>
<feature type="domain" description="SCP" evidence="2">
    <location>
        <begin position="40"/>
        <end position="169"/>
    </location>
</feature>
<organism evidence="3 4">
    <name type="scientific">Oesophagostomum dentatum</name>
    <name type="common">Nodular worm</name>
    <dbReference type="NCBI Taxonomy" id="61180"/>
    <lineage>
        <taxon>Eukaryota</taxon>
        <taxon>Metazoa</taxon>
        <taxon>Ecdysozoa</taxon>
        <taxon>Nematoda</taxon>
        <taxon>Chromadorea</taxon>
        <taxon>Rhabditida</taxon>
        <taxon>Rhabditina</taxon>
        <taxon>Rhabditomorpha</taxon>
        <taxon>Strongyloidea</taxon>
        <taxon>Strongylidae</taxon>
        <taxon>Oesophagostomum</taxon>
    </lineage>
</organism>
<reference evidence="3 4" key="1">
    <citation type="submission" date="2014-03" db="EMBL/GenBank/DDBJ databases">
        <title>Draft genome of the hookworm Oesophagostomum dentatum.</title>
        <authorList>
            <person name="Mitreva M."/>
        </authorList>
    </citation>
    <scope>NUCLEOTIDE SEQUENCE [LARGE SCALE GENOMIC DNA]</scope>
    <source>
        <strain evidence="3 4">OD-Hann</strain>
    </source>
</reference>
<keyword evidence="4" id="KW-1185">Reference proteome</keyword>
<proteinExistence type="predicted"/>
<protein>
    <submittedName>
        <fullName evidence="3">SCP-like protein</fullName>
    </submittedName>
</protein>
<dbReference type="OrthoDB" id="414826at2759"/>
<dbReference type="InterPro" id="IPR035940">
    <property type="entry name" value="CAP_sf"/>
</dbReference>
<evidence type="ECO:0000256" key="1">
    <source>
        <dbReference type="SAM" id="SignalP"/>
    </source>
</evidence>
<feature type="chain" id="PRO_5002065492" evidence="1">
    <location>
        <begin position="23"/>
        <end position="186"/>
    </location>
</feature>
<dbReference type="SUPFAM" id="SSF55797">
    <property type="entry name" value="PR-1-like"/>
    <property type="match status" value="1"/>
</dbReference>
<dbReference type="InterPro" id="IPR014044">
    <property type="entry name" value="CAP_dom"/>
</dbReference>
<name>A0A0B1T350_OESDE</name>
<sequence length="186" mass="20055">MLKLPVFLTTITWLLLAAGADAAARCQDGVVENADVEVILSTINNVRAKVLKGEQRNGLSGTFLPQARSMPNLTWDCEAEKEATKVLIFSCNGTGTPAGNPTPSLVFVDSKSMHIAKVLNFHLDEAEFEELTKADGDNVIYNNEPDLLVFASMVREGTTKVGCSKVACEYMPGSVAYSYACVTDQS</sequence>
<evidence type="ECO:0000313" key="3">
    <source>
        <dbReference type="EMBL" id="KHJ89835.1"/>
    </source>
</evidence>
<dbReference type="Proteomes" id="UP000053660">
    <property type="component" value="Unassembled WGS sequence"/>
</dbReference>
<gene>
    <name evidence="3" type="ORF">OESDEN_10330</name>
</gene>
<dbReference type="AlphaFoldDB" id="A0A0B1T350"/>
<evidence type="ECO:0000259" key="2">
    <source>
        <dbReference type="Pfam" id="PF00188"/>
    </source>
</evidence>